<name>A0A8K0SMJ3_9HYPO</name>
<dbReference type="EMBL" id="JAGPNK010000008">
    <property type="protein sequence ID" value="KAH7316821.1"/>
    <property type="molecule type" value="Genomic_DNA"/>
</dbReference>
<dbReference type="Proteomes" id="UP000813444">
    <property type="component" value="Unassembled WGS sequence"/>
</dbReference>
<organism evidence="2 3">
    <name type="scientific">Stachybotrys elegans</name>
    <dbReference type="NCBI Taxonomy" id="80388"/>
    <lineage>
        <taxon>Eukaryota</taxon>
        <taxon>Fungi</taxon>
        <taxon>Dikarya</taxon>
        <taxon>Ascomycota</taxon>
        <taxon>Pezizomycotina</taxon>
        <taxon>Sordariomycetes</taxon>
        <taxon>Hypocreomycetidae</taxon>
        <taxon>Hypocreales</taxon>
        <taxon>Stachybotryaceae</taxon>
        <taxon>Stachybotrys</taxon>
    </lineage>
</organism>
<proteinExistence type="predicted"/>
<reference evidence="2" key="1">
    <citation type="journal article" date="2021" name="Nat. Commun.">
        <title>Genetic determinants of endophytism in the Arabidopsis root mycobiome.</title>
        <authorList>
            <person name="Mesny F."/>
            <person name="Miyauchi S."/>
            <person name="Thiergart T."/>
            <person name="Pickel B."/>
            <person name="Atanasova L."/>
            <person name="Karlsson M."/>
            <person name="Huettel B."/>
            <person name="Barry K.W."/>
            <person name="Haridas S."/>
            <person name="Chen C."/>
            <person name="Bauer D."/>
            <person name="Andreopoulos W."/>
            <person name="Pangilinan J."/>
            <person name="LaButti K."/>
            <person name="Riley R."/>
            <person name="Lipzen A."/>
            <person name="Clum A."/>
            <person name="Drula E."/>
            <person name="Henrissat B."/>
            <person name="Kohler A."/>
            <person name="Grigoriev I.V."/>
            <person name="Martin F.M."/>
            <person name="Hacquard S."/>
        </authorList>
    </citation>
    <scope>NUCLEOTIDE SEQUENCE</scope>
    <source>
        <strain evidence="2">MPI-CAGE-CH-0235</strain>
    </source>
</reference>
<protein>
    <submittedName>
        <fullName evidence="2">Heterokaryon incompatibility protein-domain-containing protein</fullName>
    </submittedName>
</protein>
<feature type="domain" description="Heterokaryon incompatibility" evidence="1">
    <location>
        <begin position="244"/>
        <end position="397"/>
    </location>
</feature>
<keyword evidence="3" id="KW-1185">Reference proteome</keyword>
<accession>A0A8K0SMJ3</accession>
<dbReference type="OrthoDB" id="5362512at2759"/>
<evidence type="ECO:0000313" key="3">
    <source>
        <dbReference type="Proteomes" id="UP000813444"/>
    </source>
</evidence>
<dbReference type="Pfam" id="PF06985">
    <property type="entry name" value="HET"/>
    <property type="match status" value="1"/>
</dbReference>
<gene>
    <name evidence="2" type="ORF">B0I35DRAFT_479629</name>
</gene>
<dbReference type="InterPro" id="IPR010730">
    <property type="entry name" value="HET"/>
</dbReference>
<evidence type="ECO:0000259" key="1">
    <source>
        <dbReference type="Pfam" id="PF06985"/>
    </source>
</evidence>
<evidence type="ECO:0000313" key="2">
    <source>
        <dbReference type="EMBL" id="KAH7316821.1"/>
    </source>
</evidence>
<dbReference type="AlphaFoldDB" id="A0A8K0SMJ3"/>
<dbReference type="PANTHER" id="PTHR33112">
    <property type="entry name" value="DOMAIN PROTEIN, PUTATIVE-RELATED"/>
    <property type="match status" value="1"/>
</dbReference>
<comment type="caution">
    <text evidence="2">The sequence shown here is derived from an EMBL/GenBank/DDBJ whole genome shotgun (WGS) entry which is preliminary data.</text>
</comment>
<sequence length="723" mass="81538">MEADQPCRYCANLSVEKLVRLAKEEYQGYTCPDKAYYQHHLSIADLEASAHGGCHLCMLILDSSKRVHAYEDVVMDKDGYQFYSPLDLSTYRPSTKTSVYTEACGREKSDVKIFLDTTQLSIRQHLAEVSIMDLVRIQIGLAFSDDPDELWALSFITLTLTVPRGAKQLEKIGDLEIGRFELPSSLASPDFFRLANTWLQECRQKHTTCAHFNRPSQLPSRVVDVGAPGDAPRIFCSRGIDADYAALSHCWGGAVFNKLTTKNLAQYEKTLPESLPQNFLDAITITREMGLRYIWIDSLCILQDSEDDWRTESANMGKIYINASLMISASVSKDCATGILGEHFKPKSTLPSVHLPLRDAPESGTVLRLDLFDVREESLNLIDLYAPLGTRGWTLQESFLAPRQLIYGSEQIYWDCLDTVRSARGPCAPYIDPYNNLKRQVLLPVPESSPQQVKTMLYEYYRMVDAFSRRKLTYSSDRLMAISGVVNRLHGIFGGVYLAGIWSQHLSFGLCWERDSMTYERAVPYRGPTWSWAGLESPVLYYLERILEPYHSTVKMVDHSVTLRDEQNPFGQVTSASLTIEASVMPVLNSYQVVNLDSNHDPGTINGKASFDDPRTGSRWSEAVTSTRIADGGQNERLLVTWPGEISRTIMRLNLVDAMELATEYKAAVLNTRHTHDQSIGVEAEGIILRRVSPTKGLYERIGYFFFDGFDMEGLGRETLKVV</sequence>
<dbReference type="PANTHER" id="PTHR33112:SF16">
    <property type="entry name" value="HETEROKARYON INCOMPATIBILITY DOMAIN-CONTAINING PROTEIN"/>
    <property type="match status" value="1"/>
</dbReference>